<reference evidence="2" key="5">
    <citation type="journal article" date="2017" name="Genome Announc.">
        <title>Complete Circularized Genome Sequences of Four Strains of Elizabethkingia anophelis, Including Two Novel Strains Isolated from Wild-Caught Anopheles sinensis.</title>
        <authorList>
            <person name="Pei D."/>
            <person name="Nicholson A.C."/>
            <person name="Jiang J."/>
            <person name="Chen H."/>
            <person name="Whitney A.M."/>
            <person name="Villarma A."/>
            <person name="Bell M."/>
            <person name="Humrighouse B."/>
            <person name="Rowe L.A."/>
            <person name="Sheth M."/>
            <person name="Batra D."/>
            <person name="Juieng P."/>
            <person name="Loparev V.N."/>
            <person name="McQuiston J.R."/>
            <person name="Lan Y."/>
            <person name="Ma Y."/>
            <person name="Xu J."/>
        </authorList>
    </citation>
    <scope>NUCLEOTIDE SEQUENCE</scope>
</reference>
<reference evidence="2" key="6">
    <citation type="journal article" date="2017" name="Nat. Commun.">
        <title>Evolutionary dynamics and genomic features of the Elizabethkingia anophelis 2015 to 2016 Wisconsin outbreak strain.</title>
        <authorList>
            <person name="Perrin A."/>
            <person name="Larsonneur E."/>
            <person name="Nicholson A.C."/>
            <person name="Edwards D.J."/>
            <person name="Gundlach K.M."/>
            <person name="Whitney A.M."/>
            <person name="Gulvik C.A."/>
            <person name="Bell M.E."/>
            <person name="Rendueles O."/>
            <person name="Cury J."/>
            <person name="Hugon P."/>
            <person name="Clermont D."/>
            <person name="Enouf V."/>
            <person name="Loparev V."/>
            <person name="Juieng P."/>
            <person name="Monson T."/>
            <person name="Warshauer D."/>
            <person name="Elbadawi L.I."/>
            <person name="Walters M.S."/>
            <person name="Crist M.B."/>
            <person name="Noble-Wang J."/>
            <person name="Borlaug G."/>
            <person name="Rocha E.P.C."/>
            <person name="Criscuolo A."/>
            <person name="Touchon M."/>
            <person name="Davis J.P."/>
            <person name="Holt K.E."/>
            <person name="McQuiston J.R."/>
            <person name="Brisse S."/>
        </authorList>
    </citation>
    <scope>NUCLEOTIDE SEQUENCE</scope>
</reference>
<dbReference type="EMBL" id="BK010614">
    <property type="protein sequence ID" value="DAC75969.1"/>
    <property type="molecule type" value="Genomic_DNA"/>
</dbReference>
<proteinExistence type="predicted"/>
<evidence type="ECO:0000313" key="3">
    <source>
        <dbReference type="EMBL" id="DAC76516.1"/>
    </source>
</evidence>
<accession>A0A455ZGI4</accession>
<reference evidence="2" key="3">
    <citation type="journal article" date="2016" name="Genome Announc.">
        <title>Complete Genome Sequences of Four Strains from the 2015-2016 Elizabethkingia anophelis Outbreak.</title>
        <authorList>
            <person name="Nicholson A.C."/>
            <person name="Whitney A.M."/>
            <person name="Emery B.D."/>
            <person name="Bell M.E."/>
            <person name="Gartin J.T."/>
            <person name="Humrighouse B.W."/>
            <person name="Loparev V.N."/>
            <person name="Batra D."/>
            <person name="Sheth M."/>
            <person name="Rowe L.A."/>
            <person name="Juieng P."/>
            <person name="Knipe K."/>
            <person name="Gulvik C."/>
            <person name="McQuiston J.R."/>
        </authorList>
    </citation>
    <scope>NUCLEOTIDE SEQUENCE</scope>
</reference>
<reference evidence="2" key="2">
    <citation type="journal article" date="2014" name="PLoS ONE">
        <title>Insights from the genome annotation of Elizabethkingia anophelis from the malaria vector Anopheles gambiae.</title>
        <authorList>
            <person name="Kukutla P."/>
            <person name="Lindberg B.G."/>
            <person name="Pei D."/>
            <person name="Rayl M."/>
            <person name="Yu W."/>
            <person name="Steritz M."/>
            <person name="Faye I."/>
            <person name="Xu J."/>
        </authorList>
    </citation>
    <scope>NUCLEOTIDE SEQUENCE</scope>
</reference>
<reference evidence="2" key="7">
    <citation type="journal article" date="2017" name="Sci. Rep.">
        <title>Genomic features, phylogenetic relationships, and comparative genomics of Elizabethkingia anophelis strain EM361-97 isolated in Taiwan.</title>
        <authorList>
            <person name="Lin J.N."/>
            <person name="Lai C.H."/>
            <person name="Yang C.H."/>
            <person name="Huang Y.H."/>
            <person name="Lin H.H."/>
        </authorList>
    </citation>
    <scope>NUCLEOTIDE SEQUENCE</scope>
</reference>
<reference evidence="2" key="1">
    <citation type="journal article" date="2014" name="Genome Biol. Evol.">
        <title>Comparative genomic analysis of malaria mosquito vector-associated novel pathogen Elizabethkingia anophelis.</title>
        <authorList>
            <person name="Teo J."/>
            <person name="Tan S.Y."/>
            <person name="Liu Y."/>
            <person name="Tay M."/>
            <person name="Ding Y."/>
            <person name="Li Y."/>
            <person name="Kjelleberg S."/>
            <person name="Givskov M."/>
            <person name="Lin R.T."/>
            <person name="Yang L."/>
        </authorList>
    </citation>
    <scope>NUCLEOTIDE SEQUENCE</scope>
</reference>
<reference evidence="2" key="8">
    <citation type="journal article" date="2018" name="J. ISSAAS">
        <title>In Silico Identification of Three Types of Integrative and Conjugative Elements (ICEs) in Elizabethkingia anophelis Strains Isolated from Around the World.</title>
        <authorList>
            <person name="Xu J."/>
            <person name="Pei D."/>
            <person name="Nicholson A."/>
            <person name="Lan Y."/>
            <person name="Xia Q."/>
        </authorList>
    </citation>
    <scope>NUCLEOTIDE SEQUENCE</scope>
</reference>
<dbReference type="EMBL" id="BK010613">
    <property type="protein sequence ID" value="DAC75879.1"/>
    <property type="molecule type" value="Genomic_DNA"/>
</dbReference>
<dbReference type="EMBL" id="BK010625">
    <property type="protein sequence ID" value="DAC76516.1"/>
    <property type="molecule type" value="Genomic_DNA"/>
</dbReference>
<evidence type="ECO:0000313" key="2">
    <source>
        <dbReference type="EMBL" id="DAC75969.1"/>
    </source>
</evidence>
<gene>
    <name evidence="2" type="primary">ICEEaIII(12)_NUH11_22521_22288</name>
    <name evidence="1" type="synonym">ICEEaIII(11)_NUH6_36411_36178</name>
    <name evidence="3" type="synonym">ICEEaIII(7)_NUHP1_54694_54461</name>
</gene>
<sequence length="77" mass="8947">MEVITIPKSVLKELTTELDELLPRITEANKAYVGIFDEERRFDNHELSFMLVLPYVHSNIVKTIAFAILETEQKELL</sequence>
<reference evidence="2" key="4">
    <citation type="journal article" date="2016" name="Sci. Rep.">
        <title>Genomic epidemiology and global diversity of the emerging bacterial pathogen Elizabethkingia anophelis.</title>
        <authorList>
            <person name="Breurec S."/>
            <person name="Criscuolo A."/>
            <person name="Diancourt L."/>
            <person name="Rendueles O."/>
            <person name="Vandenbogaert M."/>
            <person name="Passet V."/>
            <person name="Caro V."/>
            <person name="Rocha E.P."/>
            <person name="Touchon M."/>
            <person name="Brisse S."/>
        </authorList>
    </citation>
    <scope>NUCLEOTIDE SEQUENCE</scope>
</reference>
<name>A0A455ZGI4_9FLAO</name>
<evidence type="ECO:0000313" key="1">
    <source>
        <dbReference type="EMBL" id="DAC75879.1"/>
    </source>
</evidence>
<organism evidence="2">
    <name type="scientific">Elizabethkingia anophelis</name>
    <dbReference type="NCBI Taxonomy" id="1117645"/>
    <lineage>
        <taxon>Bacteria</taxon>
        <taxon>Pseudomonadati</taxon>
        <taxon>Bacteroidota</taxon>
        <taxon>Flavobacteriia</taxon>
        <taxon>Flavobacteriales</taxon>
        <taxon>Weeksellaceae</taxon>
        <taxon>Elizabethkingia</taxon>
    </lineage>
</organism>
<dbReference type="RefSeq" id="WP_024563792.1">
    <property type="nucleotide sequence ID" value="NZ_JAMBNG010000004.1"/>
</dbReference>
<dbReference type="AlphaFoldDB" id="A0A455ZGI4"/>
<protein>
    <submittedName>
        <fullName evidence="2">Uncharacterized protein</fullName>
    </submittedName>
</protein>